<accession>A0A2I0IU25</accession>
<dbReference type="Proteomes" id="UP000233551">
    <property type="component" value="Unassembled WGS sequence"/>
</dbReference>
<evidence type="ECO:0000313" key="2">
    <source>
        <dbReference type="EMBL" id="PKI47481.1"/>
    </source>
</evidence>
<reference evidence="2 3" key="1">
    <citation type="submission" date="2017-11" db="EMBL/GenBank/DDBJ databases">
        <title>De-novo sequencing of pomegranate (Punica granatum L.) genome.</title>
        <authorList>
            <person name="Akparov Z."/>
            <person name="Amiraslanov A."/>
            <person name="Hajiyeva S."/>
            <person name="Abbasov M."/>
            <person name="Kaur K."/>
            <person name="Hamwieh A."/>
            <person name="Solovyev V."/>
            <person name="Salamov A."/>
            <person name="Braich B."/>
            <person name="Kosarev P."/>
            <person name="Mahmoud A."/>
            <person name="Hajiyev E."/>
            <person name="Babayeva S."/>
            <person name="Izzatullayeva V."/>
            <person name="Mammadov A."/>
            <person name="Mammadov A."/>
            <person name="Sharifova S."/>
            <person name="Ojaghi J."/>
            <person name="Eynullazada K."/>
            <person name="Bayramov B."/>
            <person name="Abdulazimova A."/>
            <person name="Shahmuradov I."/>
        </authorList>
    </citation>
    <scope>NUCLEOTIDE SEQUENCE [LARGE SCALE GENOMIC DNA]</scope>
    <source>
        <strain evidence="3">cv. AG2017</strain>
        <tissue evidence="2">Leaf</tissue>
    </source>
</reference>
<dbReference type="AlphaFoldDB" id="A0A2I0IU25"/>
<dbReference type="EMBL" id="PGOL01002496">
    <property type="protein sequence ID" value="PKI47481.1"/>
    <property type="molecule type" value="Genomic_DNA"/>
</dbReference>
<comment type="caution">
    <text evidence="2">The sequence shown here is derived from an EMBL/GenBank/DDBJ whole genome shotgun (WGS) entry which is preliminary data.</text>
</comment>
<feature type="region of interest" description="Disordered" evidence="1">
    <location>
        <begin position="62"/>
        <end position="90"/>
    </location>
</feature>
<sequence length="136" mass="15334">MAWGHDHYPVTHGIESHNLSLWMWYTTSSTPKTRQASKVTGRGQRDQPLELKALDPLRIEGFRGSSLNPLPRLASRDPTHRSSRGSTPRAYLEALDPLRFKGLEGWSLSPLLGSPRRAQPPTARPSQGRWARRLGF</sequence>
<keyword evidence="3" id="KW-1185">Reference proteome</keyword>
<proteinExistence type="predicted"/>
<evidence type="ECO:0000256" key="1">
    <source>
        <dbReference type="SAM" id="MobiDB-lite"/>
    </source>
</evidence>
<evidence type="ECO:0000313" key="3">
    <source>
        <dbReference type="Proteomes" id="UP000233551"/>
    </source>
</evidence>
<protein>
    <submittedName>
        <fullName evidence="2">Uncharacterized protein</fullName>
    </submittedName>
</protein>
<gene>
    <name evidence="2" type="ORF">CRG98_032071</name>
</gene>
<name>A0A2I0IU25_PUNGR</name>
<organism evidence="2 3">
    <name type="scientific">Punica granatum</name>
    <name type="common">Pomegranate</name>
    <dbReference type="NCBI Taxonomy" id="22663"/>
    <lineage>
        <taxon>Eukaryota</taxon>
        <taxon>Viridiplantae</taxon>
        <taxon>Streptophyta</taxon>
        <taxon>Embryophyta</taxon>
        <taxon>Tracheophyta</taxon>
        <taxon>Spermatophyta</taxon>
        <taxon>Magnoliopsida</taxon>
        <taxon>eudicotyledons</taxon>
        <taxon>Gunneridae</taxon>
        <taxon>Pentapetalae</taxon>
        <taxon>rosids</taxon>
        <taxon>malvids</taxon>
        <taxon>Myrtales</taxon>
        <taxon>Lythraceae</taxon>
        <taxon>Punica</taxon>
    </lineage>
</organism>
<feature type="region of interest" description="Disordered" evidence="1">
    <location>
        <begin position="110"/>
        <end position="136"/>
    </location>
</feature>